<dbReference type="PANTHER" id="PTHR35802">
    <property type="entry name" value="PROTEASE SYNTHASE AND SPORULATION PROTEIN PAI 2"/>
    <property type="match status" value="1"/>
</dbReference>
<name>A0A7X2IWP5_9BACI</name>
<dbReference type="InterPro" id="IPR007396">
    <property type="entry name" value="TR_PAI2-type"/>
</dbReference>
<protein>
    <submittedName>
        <fullName evidence="1">FMN-binding negative transcriptional regulator</fullName>
    </submittedName>
</protein>
<dbReference type="OrthoDB" id="9794948at2"/>
<reference evidence="1 2" key="1">
    <citation type="submission" date="2019-11" db="EMBL/GenBank/DDBJ databases">
        <title>Bacillus lacus genome.</title>
        <authorList>
            <person name="Allen C.J."/>
            <person name="Newman J.D."/>
        </authorList>
    </citation>
    <scope>NUCLEOTIDE SEQUENCE [LARGE SCALE GENOMIC DNA]</scope>
    <source>
        <strain evidence="1 2">KCTC 33946</strain>
    </source>
</reference>
<dbReference type="Pfam" id="PF04299">
    <property type="entry name" value="FMN_bind_2"/>
    <property type="match status" value="1"/>
</dbReference>
<dbReference type="PIRSF" id="PIRSF010372">
    <property type="entry name" value="PaiB"/>
    <property type="match status" value="1"/>
</dbReference>
<proteinExistence type="predicted"/>
<dbReference type="Proteomes" id="UP000448867">
    <property type="component" value="Unassembled WGS sequence"/>
</dbReference>
<evidence type="ECO:0000313" key="2">
    <source>
        <dbReference type="Proteomes" id="UP000448867"/>
    </source>
</evidence>
<comment type="caution">
    <text evidence="1">The sequence shown here is derived from an EMBL/GenBank/DDBJ whole genome shotgun (WGS) entry which is preliminary data.</text>
</comment>
<dbReference type="PANTHER" id="PTHR35802:SF1">
    <property type="entry name" value="PROTEASE SYNTHASE AND SPORULATION PROTEIN PAI 2"/>
    <property type="match status" value="1"/>
</dbReference>
<dbReference type="Gene3D" id="2.30.110.10">
    <property type="entry name" value="Electron Transport, Fmn-binding Protein, Chain A"/>
    <property type="match status" value="1"/>
</dbReference>
<dbReference type="EMBL" id="WKKI01000003">
    <property type="protein sequence ID" value="MRX71160.1"/>
    <property type="molecule type" value="Genomic_DNA"/>
</dbReference>
<sequence>MYIPKYYAVKDKEMALSFIRKHSFGTLVTVHEGRPIATHLPFMAVKQNNRDYLLGHLAYGNSQRKTFRNGEALAMFQGPHAYVSSSWYSQPNVPTWNYQAVHVYGNLLPLQGEQLEEMLSNMIDTYEAGQKAPISWESIPSHMLQQDLKGIIGFQLEITDIQAAFKLSQNKSTEDTHAVIKELRESENSQDRQVAAAMEELQNLKK</sequence>
<gene>
    <name evidence="1" type="ORF">GJU40_03110</name>
</gene>
<accession>A0A7X2IWP5</accession>
<organism evidence="1 2">
    <name type="scientific">Metabacillus lacus</name>
    <dbReference type="NCBI Taxonomy" id="1983721"/>
    <lineage>
        <taxon>Bacteria</taxon>
        <taxon>Bacillati</taxon>
        <taxon>Bacillota</taxon>
        <taxon>Bacilli</taxon>
        <taxon>Bacillales</taxon>
        <taxon>Bacillaceae</taxon>
        <taxon>Metabacillus</taxon>
    </lineage>
</organism>
<dbReference type="RefSeq" id="WP_154306294.1">
    <property type="nucleotide sequence ID" value="NZ_WKKI01000003.1"/>
</dbReference>
<dbReference type="SUPFAM" id="SSF50475">
    <property type="entry name" value="FMN-binding split barrel"/>
    <property type="match status" value="1"/>
</dbReference>
<keyword evidence="2" id="KW-1185">Reference proteome</keyword>
<dbReference type="AlphaFoldDB" id="A0A7X2IWP5"/>
<dbReference type="InterPro" id="IPR012349">
    <property type="entry name" value="Split_barrel_FMN-bd"/>
</dbReference>
<evidence type="ECO:0000313" key="1">
    <source>
        <dbReference type="EMBL" id="MRX71160.1"/>
    </source>
</evidence>